<dbReference type="InterPro" id="IPR051125">
    <property type="entry name" value="ABC-4/HrtB_transporter"/>
</dbReference>
<keyword evidence="2" id="KW-0813">Transport</keyword>
<evidence type="ECO:0000259" key="9">
    <source>
        <dbReference type="Pfam" id="PF02687"/>
    </source>
</evidence>
<evidence type="ECO:0000256" key="4">
    <source>
        <dbReference type="ARBA" id="ARBA00022692"/>
    </source>
</evidence>
<dbReference type="RefSeq" id="WP_012223372.1">
    <property type="nucleotide sequence ID" value="NZ_HG422565.1"/>
</dbReference>
<name>R4Z0M7_9ACTN</name>
<proteinExistence type="predicted"/>
<dbReference type="STRING" id="1229780.BN381_100069"/>
<dbReference type="EMBL" id="CANL01000002">
    <property type="protein sequence ID" value="CCM62182.1"/>
    <property type="molecule type" value="Genomic_DNA"/>
</dbReference>
<dbReference type="PANTHER" id="PTHR43738:SF1">
    <property type="entry name" value="HEMIN TRANSPORT SYSTEM PERMEASE PROTEIN HRTB-RELATED"/>
    <property type="match status" value="1"/>
</dbReference>
<dbReference type="InterPro" id="IPR003838">
    <property type="entry name" value="ABC3_permease_C"/>
</dbReference>
<evidence type="ECO:0000256" key="1">
    <source>
        <dbReference type="ARBA" id="ARBA00004651"/>
    </source>
</evidence>
<dbReference type="eggNOG" id="COG0577">
    <property type="taxonomic scope" value="Bacteria"/>
</dbReference>
<keyword evidence="6 8" id="KW-0472">Membrane</keyword>
<keyword evidence="5 8" id="KW-1133">Transmembrane helix</keyword>
<evidence type="ECO:0000256" key="2">
    <source>
        <dbReference type="ARBA" id="ARBA00022448"/>
    </source>
</evidence>
<dbReference type="OrthoDB" id="5242186at2"/>
<comment type="subcellular location">
    <subcellularLocation>
        <location evidence="1">Cell membrane</location>
        <topology evidence="1">Multi-pass membrane protein</topology>
    </subcellularLocation>
</comment>
<dbReference type="AlphaFoldDB" id="R4Z0M7"/>
<feature type="transmembrane region" description="Helical" evidence="8">
    <location>
        <begin position="351"/>
        <end position="372"/>
    </location>
</feature>
<feature type="transmembrane region" description="Helical" evidence="8">
    <location>
        <begin position="310"/>
        <end position="339"/>
    </location>
</feature>
<keyword evidence="3" id="KW-1003">Cell membrane</keyword>
<organism evidence="10 11">
    <name type="scientific">Candidatus Neomicrothrix parvicella RN1</name>
    <dbReference type="NCBI Taxonomy" id="1229780"/>
    <lineage>
        <taxon>Bacteria</taxon>
        <taxon>Bacillati</taxon>
        <taxon>Actinomycetota</taxon>
        <taxon>Acidimicrobiia</taxon>
        <taxon>Acidimicrobiales</taxon>
        <taxon>Microthrixaceae</taxon>
        <taxon>Candidatus Neomicrothrix</taxon>
    </lineage>
</organism>
<evidence type="ECO:0000313" key="10">
    <source>
        <dbReference type="EMBL" id="CCM62182.1"/>
    </source>
</evidence>
<dbReference type="HOGENOM" id="CLU_060907_2_0_11"/>
<dbReference type="GO" id="GO:0005886">
    <property type="term" value="C:plasma membrane"/>
    <property type="evidence" value="ECO:0007669"/>
    <property type="project" value="UniProtKB-SubCell"/>
</dbReference>
<feature type="region of interest" description="Disordered" evidence="7">
    <location>
        <begin position="106"/>
        <end position="140"/>
    </location>
</feature>
<evidence type="ECO:0000256" key="5">
    <source>
        <dbReference type="ARBA" id="ARBA00022989"/>
    </source>
</evidence>
<accession>R4Z0M7</accession>
<dbReference type="Proteomes" id="UP000018291">
    <property type="component" value="Unassembled WGS sequence"/>
</dbReference>
<dbReference type="PANTHER" id="PTHR43738">
    <property type="entry name" value="ABC TRANSPORTER, MEMBRANE PROTEIN"/>
    <property type="match status" value="1"/>
</dbReference>
<dbReference type="Pfam" id="PF02687">
    <property type="entry name" value="FtsX"/>
    <property type="match status" value="1"/>
</dbReference>
<evidence type="ECO:0000256" key="7">
    <source>
        <dbReference type="SAM" id="MobiDB-lite"/>
    </source>
</evidence>
<sequence>MFVAFKEIRRSLGRFSLLTLAVALLVLLLLFFQAVAGTLTSGLTGGLESSSAQVFVYDQQARSNPATSVLRPEAQQEIAAVGGVAATSPIGLSVFTARLVGSAAPGDGSGGAQSGGAQSGGAELDVQLVGGDPSGPSVPAKVADGRLPKAPGEALFSGSAFDTPIDIGRKVAVEGMTFTVVGSADDAAFNVLPTLYVPFEDYVKVSQERAGSPVDVPPSLIGVTVADGAEPAEVAQRLNESVDGIEALDRADAVAALPGVGQITQSFTILYLLLYIVVALVTGVFFLILTVQKEDALVLLRAVGAGSRDVITSVLIQVLVVVGLGALIGSAVTAGLLALSRDVFGAGLSPSTTAATVGLIVVIGLVASVGAVRRVLAIDPVRATSKGGR</sequence>
<comment type="caution">
    <text evidence="10">The sequence shown here is derived from an EMBL/GenBank/DDBJ whole genome shotgun (WGS) entry which is preliminary data.</text>
</comment>
<keyword evidence="4 8" id="KW-0812">Transmembrane</keyword>
<feature type="domain" description="ABC3 transporter permease C-terminal" evidence="9">
    <location>
        <begin position="269"/>
        <end position="380"/>
    </location>
</feature>
<evidence type="ECO:0000256" key="8">
    <source>
        <dbReference type="SAM" id="Phobius"/>
    </source>
</evidence>
<evidence type="ECO:0000256" key="3">
    <source>
        <dbReference type="ARBA" id="ARBA00022475"/>
    </source>
</evidence>
<protein>
    <recommendedName>
        <fullName evidence="9">ABC3 transporter permease C-terminal domain-containing protein</fullName>
    </recommendedName>
</protein>
<feature type="transmembrane region" description="Helical" evidence="8">
    <location>
        <begin position="269"/>
        <end position="289"/>
    </location>
</feature>
<keyword evidence="11" id="KW-1185">Reference proteome</keyword>
<feature type="compositionally biased region" description="Gly residues" evidence="7">
    <location>
        <begin position="107"/>
        <end position="119"/>
    </location>
</feature>
<evidence type="ECO:0000313" key="11">
    <source>
        <dbReference type="Proteomes" id="UP000018291"/>
    </source>
</evidence>
<reference evidence="10 11" key="1">
    <citation type="journal article" date="2013" name="ISME J.">
        <title>Metabolic model for the filamentous 'Candidatus Microthrix parvicella' based on genomic and metagenomic analyses.</title>
        <authorList>
            <person name="Jon McIlroy S."/>
            <person name="Kristiansen R."/>
            <person name="Albertsen M."/>
            <person name="Michael Karst S."/>
            <person name="Rossetti S."/>
            <person name="Lund Nielsen J."/>
            <person name="Tandoi V."/>
            <person name="James Seviour R."/>
            <person name="Nielsen P.H."/>
        </authorList>
    </citation>
    <scope>NUCLEOTIDE SEQUENCE [LARGE SCALE GENOMIC DNA]</scope>
    <source>
        <strain evidence="10 11">RN1</strain>
    </source>
</reference>
<evidence type="ECO:0000256" key="6">
    <source>
        <dbReference type="ARBA" id="ARBA00023136"/>
    </source>
</evidence>
<gene>
    <name evidence="10" type="ORF">BN381_100069</name>
</gene>